<feature type="transmembrane region" description="Helical" evidence="1">
    <location>
        <begin position="20"/>
        <end position="44"/>
    </location>
</feature>
<keyword evidence="5" id="KW-1185">Reference proteome</keyword>
<evidence type="ECO:0000256" key="1">
    <source>
        <dbReference type="SAM" id="Phobius"/>
    </source>
</evidence>
<keyword evidence="4" id="KW-0645">Protease</keyword>
<reference evidence="5" key="1">
    <citation type="journal article" date="2019" name="Int. J. Syst. Evol. Microbiol.">
        <title>The Global Catalogue of Microorganisms (GCM) 10K type strain sequencing project: providing services to taxonomists for standard genome sequencing and annotation.</title>
        <authorList>
            <consortium name="The Broad Institute Genomics Platform"/>
            <consortium name="The Broad Institute Genome Sequencing Center for Infectious Disease"/>
            <person name="Wu L."/>
            <person name="Ma J."/>
        </authorList>
    </citation>
    <scope>NUCLEOTIDE SEQUENCE [LARGE SCALE GENOMIC DNA]</scope>
    <source>
        <strain evidence="5">CGMCC 1.15774</strain>
    </source>
</reference>
<evidence type="ECO:0000259" key="3">
    <source>
        <dbReference type="Pfam" id="PF17148"/>
    </source>
</evidence>
<keyword evidence="1" id="KW-0812">Transmembrane</keyword>
<keyword evidence="4" id="KW-0482">Metalloprotease</keyword>
<dbReference type="PANTHER" id="PTHR38478">
    <property type="entry name" value="PEPTIDASE M1A AND M12B"/>
    <property type="match status" value="1"/>
</dbReference>
<protein>
    <submittedName>
        <fullName evidence="4">Zinc-dependent metalloprotease</fullName>
    </submittedName>
</protein>
<dbReference type="InterPro" id="IPR033413">
    <property type="entry name" value="DUF5117"/>
</dbReference>
<dbReference type="InterPro" id="IPR032534">
    <property type="entry name" value="EcxA_zinc-bd"/>
</dbReference>
<dbReference type="GO" id="GO:0008237">
    <property type="term" value="F:metallopeptidase activity"/>
    <property type="evidence" value="ECO:0007669"/>
    <property type="project" value="UniProtKB-KW"/>
</dbReference>
<evidence type="ECO:0000313" key="5">
    <source>
        <dbReference type="Proteomes" id="UP001595841"/>
    </source>
</evidence>
<comment type="caution">
    <text evidence="4">The sequence shown here is derived from an EMBL/GenBank/DDBJ whole genome shotgun (WGS) entry which is preliminary data.</text>
</comment>
<keyword evidence="1" id="KW-0472">Membrane</keyword>
<dbReference type="EMBL" id="JBHSCL010000003">
    <property type="protein sequence ID" value="MFC4218971.1"/>
    <property type="molecule type" value="Genomic_DNA"/>
</dbReference>
<name>A0ABV8PJB8_9FLAO</name>
<dbReference type="CDD" id="cd04276">
    <property type="entry name" value="ZnMc_MMP_like_2"/>
    <property type="match status" value="1"/>
</dbReference>
<dbReference type="Proteomes" id="UP001595841">
    <property type="component" value="Unassembled WGS sequence"/>
</dbReference>
<gene>
    <name evidence="4" type="ORF">ACFOWS_02435</name>
</gene>
<feature type="domain" description="EcxA zinc-binding" evidence="2">
    <location>
        <begin position="378"/>
        <end position="685"/>
    </location>
</feature>
<accession>A0ABV8PJB8</accession>
<feature type="domain" description="DUF5117" evidence="3">
    <location>
        <begin position="84"/>
        <end position="245"/>
    </location>
</feature>
<evidence type="ECO:0000259" key="2">
    <source>
        <dbReference type="Pfam" id="PF16313"/>
    </source>
</evidence>
<organism evidence="4 5">
    <name type="scientific">Flagellimonas marina</name>
    <dbReference type="NCBI Taxonomy" id="1775168"/>
    <lineage>
        <taxon>Bacteria</taxon>
        <taxon>Pseudomonadati</taxon>
        <taxon>Bacteroidota</taxon>
        <taxon>Flavobacteriia</taxon>
        <taxon>Flavobacteriales</taxon>
        <taxon>Flavobacteriaceae</taxon>
        <taxon>Flagellimonas</taxon>
    </lineage>
</organism>
<dbReference type="InterPro" id="IPR034032">
    <property type="entry name" value="Zn_MMP-like_bac"/>
</dbReference>
<dbReference type="Pfam" id="PF16313">
    <property type="entry name" value="DUF4953"/>
    <property type="match status" value="1"/>
</dbReference>
<proteinExistence type="predicted"/>
<dbReference type="SUPFAM" id="SSF55486">
    <property type="entry name" value="Metalloproteases ('zincins'), catalytic domain"/>
    <property type="match status" value="1"/>
</dbReference>
<dbReference type="PANTHER" id="PTHR38478:SF1">
    <property type="entry name" value="ZINC DEPENDENT METALLOPROTEASE DOMAIN LIPOPROTEIN"/>
    <property type="match status" value="1"/>
</dbReference>
<evidence type="ECO:0000313" key="4">
    <source>
        <dbReference type="EMBL" id="MFC4218971.1"/>
    </source>
</evidence>
<sequence length="775" mass="88638">MMDIKENDGHRSMGSFHNRYAEASHVFGVLFLFILLLAACPIWGQVNKGIIASMEGDDVLFEIHAGILGEPMMFVRHHDGFKQVRWSKERDHILLEIPKVKSLTGPFIPVDGNAKVSAKVIGRFPIVAGKGTTGPYTIKVTSLFLQDPVDWQFGGSGHVLLDRSFIVDVGHLPDETIVRTKLTVSDDGKVSTVDVDFSLYLLPEPMMPRLFDHRMGFLFENSSHNNESAPRTPVGPIVRWRLEKKNPDRALSDPVEPITYYLDPNIPDKWVPYIKKGVMEWLPAFEAAGFKNAIVVKKAPASIERLPNSVNHSVIRWSPSYGTRGYEDARGSSVRSITDFRTGEILKSDIIMNSSHQNQLDNYFVRCGPLDKRVLQYPVPDDLLGELMQSTVAHETGHTFGIRDSNFGEYAYPFEKMRDEEWLRDMGHTPSIMSYTRHNYVAQPEDSIPPSLLLQKRGPADTYHIKWGYMPIPGARAPAEELPFLEAIVREQDTVPWYRFNTNQYEILGPGSMNYVLDNDDPIGSTALGLRNMERVLELLPKVNAEQRDDAQLERRYDRLLTLWQYEMSHVISMIGGYAIQYRAGYQRGSIYTPIPRDGQERAMDFVLSHMVTPPDWLVEPKAISRIYYATTPDRLMDHQLRLLNELLRADRMKRLLKMEDSEAFNGMTRELVTKLQSKMFEELLTEGMSIDRRKQELQHAYIQLLGKAINQKKAYDAIFTDWDYYLYSDHTKAVFRYALQSLKKQLIGAMGSREEVTLAHIESCIVDIIVILEK</sequence>
<keyword evidence="1" id="KW-1133">Transmembrane helix</keyword>
<dbReference type="RefSeq" id="WP_379762360.1">
    <property type="nucleotide sequence ID" value="NZ_JBHSCL010000003.1"/>
</dbReference>
<keyword evidence="4" id="KW-0378">Hydrolase</keyword>
<dbReference type="Pfam" id="PF17148">
    <property type="entry name" value="DUF5117"/>
    <property type="match status" value="1"/>
</dbReference>